<name>A0A6B2LBJ1_9EUKA</name>
<evidence type="ECO:0000313" key="1">
    <source>
        <dbReference type="EMBL" id="NDV34386.1"/>
    </source>
</evidence>
<dbReference type="EMBL" id="GIBP01005417">
    <property type="protein sequence ID" value="NDV34386.1"/>
    <property type="molecule type" value="Transcribed_RNA"/>
</dbReference>
<sequence>MKGFPVEYRGLVYSTGGDKYIGEFSYDLAVTIPNFLKTYNPDLQGQSEGDSVPFTQGINLNAAIVEAKIADVPKQVTYLVNTLKTQYNTTVDFDEDWKLLTLFIGANNLCICCHNDSRGTPQYFETHLRDILQQIETNIPRTFVNLVALFNISGVWTAGEQHEYCSILWDGITVGECGCLLEYGNEERKSMDEHSVLYNEVMYKVAAEFASKNNANFTVVVQPGLSGFDIGYFGEGYLSALDCFHPSLPANEAFTIALWNNMLTPPPNKKTTIDPSNVKILCPTEDSFFQ</sequence>
<dbReference type="AlphaFoldDB" id="A0A6B2LBJ1"/>
<protein>
    <recommendedName>
        <fullName evidence="2">SGNH hydrolase-type esterase domain-containing protein</fullName>
    </recommendedName>
</protein>
<dbReference type="PANTHER" id="PTHR21325:SF31">
    <property type="entry name" value="GH22081P-RELATED"/>
    <property type="match status" value="1"/>
</dbReference>
<reference evidence="1" key="1">
    <citation type="journal article" date="2020" name="J. Eukaryot. Microbiol.">
        <title>De novo Sequencing, Assembly and Annotation of the Transcriptome for the Free-Living Testate Amoeba Arcella intermedia.</title>
        <authorList>
            <person name="Ribeiro G.M."/>
            <person name="Porfirio-Sousa A.L."/>
            <person name="Maurer-Alcala X.X."/>
            <person name="Katz L.A."/>
            <person name="Lahr D.J.G."/>
        </authorList>
    </citation>
    <scope>NUCLEOTIDE SEQUENCE</scope>
</reference>
<dbReference type="Pfam" id="PF00657">
    <property type="entry name" value="Lipase_GDSL"/>
    <property type="match status" value="1"/>
</dbReference>
<dbReference type="SUPFAM" id="SSF52266">
    <property type="entry name" value="SGNH hydrolase"/>
    <property type="match status" value="1"/>
</dbReference>
<dbReference type="InterPro" id="IPR036514">
    <property type="entry name" value="SGNH_hydro_sf"/>
</dbReference>
<dbReference type="PANTHER" id="PTHR21325">
    <property type="entry name" value="PHOSPHOLIPASE B, PLB1"/>
    <property type="match status" value="1"/>
</dbReference>
<dbReference type="InterPro" id="IPR038885">
    <property type="entry name" value="PLB1"/>
</dbReference>
<organism evidence="1">
    <name type="scientific">Arcella intermedia</name>
    <dbReference type="NCBI Taxonomy" id="1963864"/>
    <lineage>
        <taxon>Eukaryota</taxon>
        <taxon>Amoebozoa</taxon>
        <taxon>Tubulinea</taxon>
        <taxon>Elardia</taxon>
        <taxon>Arcellinida</taxon>
        <taxon>Sphaerothecina</taxon>
        <taxon>Arcellidae</taxon>
        <taxon>Arcella</taxon>
    </lineage>
</organism>
<evidence type="ECO:0008006" key="2">
    <source>
        <dbReference type="Google" id="ProtNLM"/>
    </source>
</evidence>
<dbReference type="GO" id="GO:0006644">
    <property type="term" value="P:phospholipid metabolic process"/>
    <property type="evidence" value="ECO:0007669"/>
    <property type="project" value="TreeGrafter"/>
</dbReference>
<accession>A0A6B2LBJ1</accession>
<dbReference type="GO" id="GO:0004620">
    <property type="term" value="F:phospholipase activity"/>
    <property type="evidence" value="ECO:0007669"/>
    <property type="project" value="InterPro"/>
</dbReference>
<proteinExistence type="predicted"/>
<dbReference type="Gene3D" id="3.40.50.1110">
    <property type="entry name" value="SGNH hydrolase"/>
    <property type="match status" value="1"/>
</dbReference>
<dbReference type="InterPro" id="IPR001087">
    <property type="entry name" value="GDSL"/>
</dbReference>